<evidence type="ECO:0000313" key="2">
    <source>
        <dbReference type="EMBL" id="AUE03172.1"/>
    </source>
</evidence>
<gene>
    <name evidence="2" type="ORF">BB215W447A_1156</name>
</gene>
<dbReference type="RefSeq" id="WP_106641474.1">
    <property type="nucleotide sequence ID" value="NZ_CP021558.1"/>
</dbReference>
<dbReference type="AlphaFoldDB" id="A0A2K9B1M4"/>
<evidence type="ECO:0000256" key="1">
    <source>
        <dbReference type="SAM" id="SignalP"/>
    </source>
</evidence>
<dbReference type="EMBL" id="CP021558">
    <property type="protein sequence ID" value="AUE03172.1"/>
    <property type="molecule type" value="Genomic_DNA"/>
</dbReference>
<reference evidence="2 3" key="1">
    <citation type="submission" date="2017-05" db="EMBL/GenBank/DDBJ databases">
        <title>Comparative genomics and methylome analysis of the gut commensal Bifidobacterium breve.</title>
        <authorList>
            <person name="Bottacini F."/>
            <person name="Morrissey R."/>
            <person name="Roberts R.J."/>
            <person name="James K."/>
            <person name="van Breen J."/>
            <person name="Egan M."/>
            <person name="Lambert J."/>
            <person name="van Limpt K."/>
            <person name="Stanton C."/>
            <person name="Knol J."/>
            <person name="O' Connell Motherway M."/>
            <person name="van Sinderen D."/>
        </authorList>
    </citation>
    <scope>NUCLEOTIDE SEQUENCE [LARGE SCALE GENOMIC DNA]</scope>
    <source>
        <strain evidence="2 3">215W447a</strain>
    </source>
</reference>
<evidence type="ECO:0000313" key="3">
    <source>
        <dbReference type="Proteomes" id="UP000232491"/>
    </source>
</evidence>
<name>A0A2K9B1M4_BIFBR</name>
<feature type="chain" id="PRO_5014636111" description="Lipoprotein" evidence="1">
    <location>
        <begin position="25"/>
        <end position="348"/>
    </location>
</feature>
<protein>
    <recommendedName>
        <fullName evidence="4">Lipoprotein</fullName>
    </recommendedName>
</protein>
<sequence length="348" mass="36613">MARHTRIPTLMLALGLIIPLAACGADTGAGDTMDGLAKAVNAHDTAAIGRLSPGTGGISALKPESGGIRDVKAGDVKTDKDTAVSSLSYTLNGSPALTSVTLAKKDGKWEAGPVDGLFAVYKGDDAASGGKTLKKGMLLYPGDYRIDYSDGMLKGTIPLTARPGEEAYADETKGDLTPDVESAKFLKTLRESITGLKTCDTLSRLIRNGNDNADWGTSSNCDKALGDGRGIQDADNVTAESTGPRDKDGYYPITLKGTIEAYTATYSTHADPAGDASGWQWRDQQEAAGASCQADLDDRTITCATYAKTTVDVTGIAYAYQTGTFTPATDNDYMTLLDRMYQGWKPTA</sequence>
<feature type="signal peptide" evidence="1">
    <location>
        <begin position="1"/>
        <end position="24"/>
    </location>
</feature>
<keyword evidence="1" id="KW-0732">Signal</keyword>
<evidence type="ECO:0008006" key="4">
    <source>
        <dbReference type="Google" id="ProtNLM"/>
    </source>
</evidence>
<organism evidence="2 3">
    <name type="scientific">Bifidobacterium breve</name>
    <dbReference type="NCBI Taxonomy" id="1685"/>
    <lineage>
        <taxon>Bacteria</taxon>
        <taxon>Bacillati</taxon>
        <taxon>Actinomycetota</taxon>
        <taxon>Actinomycetes</taxon>
        <taxon>Bifidobacteriales</taxon>
        <taxon>Bifidobacteriaceae</taxon>
        <taxon>Bifidobacterium</taxon>
    </lineage>
</organism>
<dbReference type="Proteomes" id="UP000232491">
    <property type="component" value="Chromosome"/>
</dbReference>
<accession>A0A2K9B1M4</accession>
<proteinExistence type="predicted"/>